<accession>A0ACC6IGP4</accession>
<protein>
    <submittedName>
        <fullName evidence="1">Uncharacterized membrane protein HdeD (DUF308 family)</fullName>
    </submittedName>
</protein>
<evidence type="ECO:0000313" key="1">
    <source>
        <dbReference type="EMBL" id="MDR6209931.1"/>
    </source>
</evidence>
<name>A0ACC6IGP4_9ACTN</name>
<organism evidence="1 2">
    <name type="scientific">Nocardioides zeae</name>
    <dbReference type="NCBI Taxonomy" id="1457234"/>
    <lineage>
        <taxon>Bacteria</taxon>
        <taxon>Bacillati</taxon>
        <taxon>Actinomycetota</taxon>
        <taxon>Actinomycetes</taxon>
        <taxon>Propionibacteriales</taxon>
        <taxon>Nocardioidaceae</taxon>
        <taxon>Nocardioides</taxon>
    </lineage>
</organism>
<proteinExistence type="predicted"/>
<sequence length="62" mass="6633">MTTPVQIALGLVLLAAGAVLALMFPDAELGWFDGRPLGTVLAIVGVLDVAEALWKRRSRERS</sequence>
<evidence type="ECO:0000313" key="2">
    <source>
        <dbReference type="Proteomes" id="UP001261666"/>
    </source>
</evidence>
<gene>
    <name evidence="1" type="ORF">QE364_001638</name>
</gene>
<comment type="caution">
    <text evidence="1">The sequence shown here is derived from an EMBL/GenBank/DDBJ whole genome shotgun (WGS) entry which is preliminary data.</text>
</comment>
<keyword evidence="2" id="KW-1185">Reference proteome</keyword>
<reference evidence="1" key="1">
    <citation type="submission" date="2023-08" db="EMBL/GenBank/DDBJ databases">
        <title>Functional and genomic diversity of the sorghum phyllosphere microbiome.</title>
        <authorList>
            <person name="Shade A."/>
        </authorList>
    </citation>
    <scope>NUCLEOTIDE SEQUENCE</scope>
    <source>
        <strain evidence="1">SORGH_AS_0885</strain>
    </source>
</reference>
<dbReference type="Proteomes" id="UP001261666">
    <property type="component" value="Unassembled WGS sequence"/>
</dbReference>
<dbReference type="EMBL" id="JAVIZJ010000004">
    <property type="protein sequence ID" value="MDR6209931.1"/>
    <property type="molecule type" value="Genomic_DNA"/>
</dbReference>